<keyword evidence="3" id="KW-1185">Reference proteome</keyword>
<keyword evidence="1" id="KW-0732">Signal</keyword>
<evidence type="ECO:0000256" key="1">
    <source>
        <dbReference type="SAM" id="SignalP"/>
    </source>
</evidence>
<protein>
    <submittedName>
        <fullName evidence="2">Uncharacterized protein</fullName>
    </submittedName>
</protein>
<dbReference type="Proteomes" id="UP000070501">
    <property type="component" value="Unassembled WGS sequence"/>
</dbReference>
<evidence type="ECO:0000313" key="2">
    <source>
        <dbReference type="EMBL" id="KXJ86877.1"/>
    </source>
</evidence>
<sequence>MQTMSLSIMLLLASFGAAQSNVQNIACNSFGIPDGYQNHQTWRAPNGHCLTAIDQMIFQFGSRVPSAEHGCTVVSESQDCEIRVCDDFNVRRPIYYSTVWAAAHAVHSRHRDNEKVAGYVSLDDYTFGGNQFRTFVMIAAKGSPDARGKRRRQTATIGERRQARAAHEPAAAAQALQARDRNEYDFREEPVPETDELNINVQAGWGGEEWVPLGQLQDAQRGLEDMWNNPANDQGTTLRAPGFLGSGNNMIEFEWAANQHNANNAVHQAERFFLLRRLINLRGNLGNHRNFAAQVRRGSRVLGHVIIRVVQLVANQQVNEICG</sequence>
<organism evidence="2 3">
    <name type="scientific">Microdochium bolleyi</name>
    <dbReference type="NCBI Taxonomy" id="196109"/>
    <lineage>
        <taxon>Eukaryota</taxon>
        <taxon>Fungi</taxon>
        <taxon>Dikarya</taxon>
        <taxon>Ascomycota</taxon>
        <taxon>Pezizomycotina</taxon>
        <taxon>Sordariomycetes</taxon>
        <taxon>Xylariomycetidae</taxon>
        <taxon>Xylariales</taxon>
        <taxon>Microdochiaceae</taxon>
        <taxon>Microdochium</taxon>
    </lineage>
</organism>
<name>A0A136IPL6_9PEZI</name>
<dbReference type="AlphaFoldDB" id="A0A136IPL6"/>
<reference evidence="3" key="1">
    <citation type="submission" date="2016-02" db="EMBL/GenBank/DDBJ databases">
        <title>Draft genome sequence of Microdochium bolleyi, a fungal endophyte of beachgrass.</title>
        <authorList>
            <consortium name="DOE Joint Genome Institute"/>
            <person name="David A.S."/>
            <person name="May G."/>
            <person name="Haridas S."/>
            <person name="Lim J."/>
            <person name="Wang M."/>
            <person name="Labutti K."/>
            <person name="Lipzen A."/>
            <person name="Barry K."/>
            <person name="Grigoriev I.V."/>
        </authorList>
    </citation>
    <scope>NUCLEOTIDE SEQUENCE [LARGE SCALE GENOMIC DNA]</scope>
    <source>
        <strain evidence="3">J235TASD1</strain>
    </source>
</reference>
<dbReference type="OrthoDB" id="4721750at2759"/>
<evidence type="ECO:0000313" key="3">
    <source>
        <dbReference type="Proteomes" id="UP000070501"/>
    </source>
</evidence>
<feature type="chain" id="PRO_5007292943" evidence="1">
    <location>
        <begin position="19"/>
        <end position="323"/>
    </location>
</feature>
<accession>A0A136IPL6</accession>
<proteinExistence type="predicted"/>
<dbReference type="EMBL" id="KQ964265">
    <property type="protein sequence ID" value="KXJ86877.1"/>
    <property type="molecule type" value="Genomic_DNA"/>
</dbReference>
<gene>
    <name evidence="2" type="ORF">Micbo1qcDRAFT_208656</name>
</gene>
<feature type="signal peptide" evidence="1">
    <location>
        <begin position="1"/>
        <end position="18"/>
    </location>
</feature>
<dbReference type="InParanoid" id="A0A136IPL6"/>